<evidence type="ECO:0000256" key="1">
    <source>
        <dbReference type="SAM" id="MobiDB-lite"/>
    </source>
</evidence>
<dbReference type="Pfam" id="PF14111">
    <property type="entry name" value="DUF4283"/>
    <property type="match status" value="1"/>
</dbReference>
<dbReference type="EnsemblPlants" id="evm.model.01.461">
    <property type="protein sequence ID" value="cds.evm.model.01.461"/>
    <property type="gene ID" value="evm.TU.01.461"/>
</dbReference>
<dbReference type="AlphaFoldDB" id="A0A803NP93"/>
<dbReference type="PANTHER" id="PTHR33233:SF14">
    <property type="entry name" value="ENDONUCLEASE_EXONUCLEASE_PHOSPHATASE"/>
    <property type="match status" value="1"/>
</dbReference>
<reference evidence="3" key="2">
    <citation type="submission" date="2021-03" db="UniProtKB">
        <authorList>
            <consortium name="EnsemblPlants"/>
        </authorList>
    </citation>
    <scope>IDENTIFICATION</scope>
</reference>
<protein>
    <recommendedName>
        <fullName evidence="2">DUF4283 domain-containing protein</fullName>
    </recommendedName>
</protein>
<accession>A0A803NP93</accession>
<evidence type="ECO:0000259" key="2">
    <source>
        <dbReference type="Pfam" id="PF14111"/>
    </source>
</evidence>
<keyword evidence="4" id="KW-1185">Reference proteome</keyword>
<proteinExistence type="predicted"/>
<organism evidence="3 4">
    <name type="scientific">Cannabis sativa</name>
    <name type="common">Hemp</name>
    <name type="synonym">Marijuana</name>
    <dbReference type="NCBI Taxonomy" id="3483"/>
    <lineage>
        <taxon>Eukaryota</taxon>
        <taxon>Viridiplantae</taxon>
        <taxon>Streptophyta</taxon>
        <taxon>Embryophyta</taxon>
        <taxon>Tracheophyta</taxon>
        <taxon>Spermatophyta</taxon>
        <taxon>Magnoliopsida</taxon>
        <taxon>eudicotyledons</taxon>
        <taxon>Gunneridae</taxon>
        <taxon>Pentapetalae</taxon>
        <taxon>rosids</taxon>
        <taxon>fabids</taxon>
        <taxon>Rosales</taxon>
        <taxon>Cannabaceae</taxon>
        <taxon>Cannabis</taxon>
    </lineage>
</organism>
<dbReference type="Gramene" id="evm.model.01.461">
    <property type="protein sequence ID" value="cds.evm.model.01.461"/>
    <property type="gene ID" value="evm.TU.01.461"/>
</dbReference>
<name>A0A803NP93_CANSA</name>
<dbReference type="PANTHER" id="PTHR33233">
    <property type="entry name" value="ENDONUCLEASE/EXONUCLEASE/PHOSPHATASE"/>
    <property type="match status" value="1"/>
</dbReference>
<reference evidence="3" key="1">
    <citation type="submission" date="2018-11" db="EMBL/GenBank/DDBJ databases">
        <authorList>
            <person name="Grassa J C."/>
        </authorList>
    </citation>
    <scope>NUCLEOTIDE SEQUENCE [LARGE SCALE GENOMIC DNA]</scope>
</reference>
<dbReference type="InterPro" id="IPR025558">
    <property type="entry name" value="DUF4283"/>
</dbReference>
<evidence type="ECO:0000313" key="4">
    <source>
        <dbReference type="Proteomes" id="UP000596661"/>
    </source>
</evidence>
<feature type="compositionally biased region" description="Basic and acidic residues" evidence="1">
    <location>
        <begin position="279"/>
        <end position="291"/>
    </location>
</feature>
<evidence type="ECO:0000313" key="3">
    <source>
        <dbReference type="EnsemblPlants" id="cds.evm.model.01.461"/>
    </source>
</evidence>
<sequence>MSLSPRSSLRELQRQDDVRADFTHFLDANKQCNSDLSQGKTSVPPILRSGSVVRSLNSSFQSAGKPSVKITLDDIEEEVSFWNSAIVCYVLGANPPLEVLEGFARRDWKEKVDRVGLISYGIFIIRFASVEERDNVLNGGYTFFNKRPVIMKAWNPDKDFQKEDMRMVPIWIQLENLELKYCGQNTLFKLVGQIGDPILVDEITKQRQKLIFPRVLIEVSMKQALPETIEFEDEYGGVAIVGIKYEWKPTICKNCNGLGHNTTNSRKAQGPQKQQQWVVKDKKETSKKEETVAADGFQPI</sequence>
<dbReference type="OMA" id="SEDHITF"/>
<dbReference type="EMBL" id="UZAU01000015">
    <property type="status" value="NOT_ANNOTATED_CDS"/>
    <property type="molecule type" value="Genomic_DNA"/>
</dbReference>
<feature type="domain" description="DUF4283" evidence="2">
    <location>
        <begin position="81"/>
        <end position="161"/>
    </location>
</feature>
<feature type="region of interest" description="Disordered" evidence="1">
    <location>
        <begin position="263"/>
        <end position="300"/>
    </location>
</feature>
<dbReference type="Proteomes" id="UP000596661">
    <property type="component" value="Chromosome 1"/>
</dbReference>